<dbReference type="RefSeq" id="WP_096466342.1">
    <property type="nucleotide sequence ID" value="NZ_AP017312.1"/>
</dbReference>
<organism evidence="2 3">
    <name type="scientific">Aneurinibacillus soli</name>
    <dbReference type="NCBI Taxonomy" id="1500254"/>
    <lineage>
        <taxon>Bacteria</taxon>
        <taxon>Bacillati</taxon>
        <taxon>Bacillota</taxon>
        <taxon>Bacilli</taxon>
        <taxon>Bacillales</taxon>
        <taxon>Paenibacillaceae</taxon>
        <taxon>Aneurinibacillus group</taxon>
        <taxon>Aneurinibacillus</taxon>
    </lineage>
</organism>
<dbReference type="OrthoDB" id="2360619at2"/>
<dbReference type="EMBL" id="AP017312">
    <property type="protein sequence ID" value="BAU28599.1"/>
    <property type="molecule type" value="Genomic_DNA"/>
</dbReference>
<dbReference type="KEGG" id="asoc:CB4_02774"/>
<sequence>MLPFEEKLAVIESFPELQRKNVSLGRVNFHYEESSFDKKIVVYHLHPNGNGFVYTGHLPGYDSDDRGLTNIRDYSADDLRSLIHSSIDSLSSDGKSSATGDGQEERWLGPDNHTLVLIYENELWNVYTGLNLEASFESYEEAKEYMQEEGFHRL</sequence>
<accession>A0A0U5BEC4</accession>
<proteinExistence type="predicted"/>
<evidence type="ECO:0000256" key="1">
    <source>
        <dbReference type="SAM" id="MobiDB-lite"/>
    </source>
</evidence>
<feature type="compositionally biased region" description="Low complexity" evidence="1">
    <location>
        <begin position="88"/>
        <end position="97"/>
    </location>
</feature>
<gene>
    <name evidence="2" type="ORF">CB4_02774</name>
</gene>
<evidence type="ECO:0000313" key="2">
    <source>
        <dbReference type="EMBL" id="BAU28599.1"/>
    </source>
</evidence>
<feature type="region of interest" description="Disordered" evidence="1">
    <location>
        <begin position="88"/>
        <end position="107"/>
    </location>
</feature>
<protein>
    <submittedName>
        <fullName evidence="2">Uncharacterized protein</fullName>
    </submittedName>
</protein>
<dbReference type="Proteomes" id="UP000217696">
    <property type="component" value="Chromosome"/>
</dbReference>
<keyword evidence="3" id="KW-1185">Reference proteome</keyword>
<name>A0A0U5BEC4_9BACL</name>
<dbReference type="AlphaFoldDB" id="A0A0U5BEC4"/>
<evidence type="ECO:0000313" key="3">
    <source>
        <dbReference type="Proteomes" id="UP000217696"/>
    </source>
</evidence>
<reference evidence="2 3" key="1">
    <citation type="submission" date="2015-12" db="EMBL/GenBank/DDBJ databases">
        <title>Genome sequence of Aneurinibacillus soli.</title>
        <authorList>
            <person name="Lee J.S."/>
            <person name="Lee K.C."/>
            <person name="Kim K.K."/>
            <person name="Lee B.W."/>
        </authorList>
    </citation>
    <scope>NUCLEOTIDE SEQUENCE [LARGE SCALE GENOMIC DNA]</scope>
    <source>
        <strain evidence="2 3">CB4</strain>
    </source>
</reference>